<reference evidence="2" key="1">
    <citation type="journal article" date="2019" name="Int. J. Syst. Evol. Microbiol.">
        <title>The Global Catalogue of Microorganisms (GCM) 10K type strain sequencing project: providing services to taxonomists for standard genome sequencing and annotation.</title>
        <authorList>
            <consortium name="The Broad Institute Genomics Platform"/>
            <consortium name="The Broad Institute Genome Sequencing Center for Infectious Disease"/>
            <person name="Wu L."/>
            <person name="Ma J."/>
        </authorList>
    </citation>
    <scope>NUCLEOTIDE SEQUENCE [LARGE SCALE GENOMIC DNA]</scope>
    <source>
        <strain evidence="2">CCUG 55250</strain>
    </source>
</reference>
<evidence type="ECO:0000313" key="1">
    <source>
        <dbReference type="EMBL" id="MFC5408503.1"/>
    </source>
</evidence>
<gene>
    <name evidence="1" type="ORF">ACFPMF_04245</name>
</gene>
<organism evidence="1 2">
    <name type="scientific">Larkinella bovis</name>
    <dbReference type="NCBI Taxonomy" id="683041"/>
    <lineage>
        <taxon>Bacteria</taxon>
        <taxon>Pseudomonadati</taxon>
        <taxon>Bacteroidota</taxon>
        <taxon>Cytophagia</taxon>
        <taxon>Cytophagales</taxon>
        <taxon>Spirosomataceae</taxon>
        <taxon>Larkinella</taxon>
    </lineage>
</organism>
<sequence length="54" mass="6088">MERKKMPVVVCSLMLAVRGLAQPPRLIVRGDWGMRIRAMKPSSTFIAVVSYNNI</sequence>
<evidence type="ECO:0000313" key="2">
    <source>
        <dbReference type="Proteomes" id="UP001596106"/>
    </source>
</evidence>
<keyword evidence="2" id="KW-1185">Reference proteome</keyword>
<comment type="caution">
    <text evidence="1">The sequence shown here is derived from an EMBL/GenBank/DDBJ whole genome shotgun (WGS) entry which is preliminary data.</text>
</comment>
<protein>
    <submittedName>
        <fullName evidence="1">Uncharacterized protein</fullName>
    </submittedName>
</protein>
<accession>A0ABW0I796</accession>
<dbReference type="Proteomes" id="UP001596106">
    <property type="component" value="Unassembled WGS sequence"/>
</dbReference>
<dbReference type="RefSeq" id="WP_379841439.1">
    <property type="nucleotide sequence ID" value="NZ_JBHSMA010000001.1"/>
</dbReference>
<name>A0ABW0I796_9BACT</name>
<proteinExistence type="predicted"/>
<dbReference type="EMBL" id="JBHSMA010000001">
    <property type="protein sequence ID" value="MFC5408503.1"/>
    <property type="molecule type" value="Genomic_DNA"/>
</dbReference>